<dbReference type="EMBL" id="AMRA01000102">
    <property type="protein sequence ID" value="EKF22351.1"/>
    <property type="molecule type" value="Genomic_DNA"/>
</dbReference>
<proteinExistence type="predicted"/>
<evidence type="ECO:0000313" key="5">
    <source>
        <dbReference type="EMBL" id="EKF22351.1"/>
    </source>
</evidence>
<dbReference type="PANTHER" id="PTHR43847:SF1">
    <property type="entry name" value="BLL3993 PROTEIN"/>
    <property type="match status" value="1"/>
</dbReference>
<gene>
    <name evidence="5" type="ORF">C731_3843</name>
</gene>
<dbReference type="Pfam" id="PF04191">
    <property type="entry name" value="PEMT"/>
    <property type="match status" value="1"/>
</dbReference>
<dbReference type="GO" id="GO:0032259">
    <property type="term" value="P:methylation"/>
    <property type="evidence" value="ECO:0007669"/>
    <property type="project" value="UniProtKB-KW"/>
</dbReference>
<keyword evidence="5" id="KW-0489">Methyltransferase</keyword>
<comment type="subcellular location">
    <subcellularLocation>
        <location evidence="1">Endomembrane system</location>
        <topology evidence="1">Multi-pass membrane protein</topology>
    </subcellularLocation>
</comment>
<dbReference type="PANTHER" id="PTHR43847">
    <property type="entry name" value="BLL3993 PROTEIN"/>
    <property type="match status" value="1"/>
</dbReference>
<dbReference type="PATRIC" id="fig|1122247.3.peg.3685"/>
<protein>
    <submittedName>
        <fullName evidence="5">Isoprenylcysteine carboxyl methyltransferase family protein</fullName>
    </submittedName>
</protein>
<dbReference type="STRING" id="1122247.GCA_000379865_02659"/>
<sequence length="221" mass="23884">MNIFVKSVAAHLQGVAMTGLVLFLAAGTVNYWQAWTYLAVIAAVGVLTSIWFLRTDPEVLRRRLPAAESRRSQKLVVAASFALWGGLLAVSGLDHRFGWSEVPTALCVAGSVLMAVQMGLVALVLTQNSHAKVTVGVDEDQPIITTGMYAVIRHPMYACTALQTVATPIALGSYWALAVAVPIGAVLVTRILDEEELLCTELPGYADYAQRVRHRLVPGIW</sequence>
<keyword evidence="3" id="KW-1133">Transmembrane helix</keyword>
<evidence type="ECO:0000256" key="2">
    <source>
        <dbReference type="ARBA" id="ARBA00022692"/>
    </source>
</evidence>
<reference evidence="5 6" key="1">
    <citation type="journal article" date="2012" name="J. Bacteriol.">
        <title>Genome sequence of Mycobacterium hassiacum DSM 44199, a rare source of heat-stable mycobacterial proteins.</title>
        <authorList>
            <person name="Tiago I."/>
            <person name="Maranha A."/>
            <person name="Mendes V."/>
            <person name="Alarico S."/>
            <person name="Moynihan P.J."/>
            <person name="Clarke A.J."/>
            <person name="Macedo-Ribeiro S."/>
            <person name="Pereira P.J."/>
            <person name="Empadinhas N."/>
        </authorList>
    </citation>
    <scope>NUCLEOTIDE SEQUENCE [LARGE SCALE GENOMIC DNA]</scope>
    <source>
        <strain evidence="6">DSM 44199 / CIP 105218 / JCM 12690 / 3849</strain>
    </source>
</reference>
<dbReference type="OrthoDB" id="7203053at2"/>
<dbReference type="InterPro" id="IPR052527">
    <property type="entry name" value="Metal_cation-efflux_comp"/>
</dbReference>
<accession>K5BEJ9</accession>
<keyword evidence="4" id="KW-0472">Membrane</keyword>
<dbReference type="GO" id="GO:0008168">
    <property type="term" value="F:methyltransferase activity"/>
    <property type="evidence" value="ECO:0007669"/>
    <property type="project" value="UniProtKB-KW"/>
</dbReference>
<keyword evidence="6" id="KW-1185">Reference proteome</keyword>
<keyword evidence="5" id="KW-0808">Transferase</keyword>
<dbReference type="InterPro" id="IPR007318">
    <property type="entry name" value="Phopholipid_MeTrfase"/>
</dbReference>
<dbReference type="RefSeq" id="WP_005630494.1">
    <property type="nucleotide sequence ID" value="NZ_AMRA01000102.1"/>
</dbReference>
<dbReference type="eggNOG" id="COG2020">
    <property type="taxonomic scope" value="Bacteria"/>
</dbReference>
<evidence type="ECO:0000256" key="4">
    <source>
        <dbReference type="ARBA" id="ARBA00023136"/>
    </source>
</evidence>
<dbReference type="Proteomes" id="UP000006265">
    <property type="component" value="Unassembled WGS sequence"/>
</dbReference>
<evidence type="ECO:0000256" key="3">
    <source>
        <dbReference type="ARBA" id="ARBA00022989"/>
    </source>
</evidence>
<evidence type="ECO:0000256" key="1">
    <source>
        <dbReference type="ARBA" id="ARBA00004127"/>
    </source>
</evidence>
<dbReference type="Gene3D" id="1.20.120.1630">
    <property type="match status" value="1"/>
</dbReference>
<dbReference type="GO" id="GO:0012505">
    <property type="term" value="C:endomembrane system"/>
    <property type="evidence" value="ECO:0007669"/>
    <property type="project" value="UniProtKB-SubCell"/>
</dbReference>
<keyword evidence="2" id="KW-0812">Transmembrane</keyword>
<organism evidence="5 6">
    <name type="scientific">Mycolicibacterium hassiacum (strain DSM 44199 / CIP 105218 / JCM 12690 / 3849)</name>
    <name type="common">Mycobacterium hassiacum</name>
    <dbReference type="NCBI Taxonomy" id="1122247"/>
    <lineage>
        <taxon>Bacteria</taxon>
        <taxon>Bacillati</taxon>
        <taxon>Actinomycetota</taxon>
        <taxon>Actinomycetes</taxon>
        <taxon>Mycobacteriales</taxon>
        <taxon>Mycobacteriaceae</taxon>
        <taxon>Mycolicibacterium</taxon>
    </lineage>
</organism>
<name>K5BEJ9_MYCHD</name>
<dbReference type="AlphaFoldDB" id="K5BEJ9"/>
<evidence type="ECO:0000313" key="6">
    <source>
        <dbReference type="Proteomes" id="UP000006265"/>
    </source>
</evidence>
<comment type="caution">
    <text evidence="5">The sequence shown here is derived from an EMBL/GenBank/DDBJ whole genome shotgun (WGS) entry which is preliminary data.</text>
</comment>